<dbReference type="PROSITE" id="PS52016">
    <property type="entry name" value="TONB_DEPENDENT_REC_3"/>
    <property type="match status" value="1"/>
</dbReference>
<evidence type="ECO:0000256" key="6">
    <source>
        <dbReference type="ARBA" id="ARBA00022692"/>
    </source>
</evidence>
<dbReference type="InterPro" id="IPR012910">
    <property type="entry name" value="Plug_dom"/>
</dbReference>
<evidence type="ECO:0000259" key="16">
    <source>
        <dbReference type="Pfam" id="PF00593"/>
    </source>
</evidence>
<evidence type="ECO:0000256" key="12">
    <source>
        <dbReference type="ARBA" id="ARBA00023170"/>
    </source>
</evidence>
<keyword evidence="4 14" id="KW-1134">Transmembrane beta strand</keyword>
<evidence type="ECO:0000256" key="7">
    <source>
        <dbReference type="ARBA" id="ARBA00022729"/>
    </source>
</evidence>
<dbReference type="Proteomes" id="UP000501570">
    <property type="component" value="Chromosome"/>
</dbReference>
<proteinExistence type="inferred from homology"/>
<evidence type="ECO:0000256" key="9">
    <source>
        <dbReference type="ARBA" id="ARBA00023065"/>
    </source>
</evidence>
<dbReference type="InterPro" id="IPR010105">
    <property type="entry name" value="TonB_sidphr_rcpt"/>
</dbReference>
<dbReference type="InterPro" id="IPR039426">
    <property type="entry name" value="TonB-dep_rcpt-like"/>
</dbReference>
<dbReference type="InterPro" id="IPR000531">
    <property type="entry name" value="Beta-barrel_TonB"/>
</dbReference>
<dbReference type="InterPro" id="IPR036942">
    <property type="entry name" value="Beta-barrel_TonB_sf"/>
</dbReference>
<dbReference type="PANTHER" id="PTHR32552">
    <property type="entry name" value="FERRICHROME IRON RECEPTOR-RELATED"/>
    <property type="match status" value="1"/>
</dbReference>
<evidence type="ECO:0000256" key="13">
    <source>
        <dbReference type="ARBA" id="ARBA00023237"/>
    </source>
</evidence>
<dbReference type="Pfam" id="PF07715">
    <property type="entry name" value="Plug"/>
    <property type="match status" value="1"/>
</dbReference>
<comment type="similarity">
    <text evidence="2 14 15">Belongs to the TonB-dependent receptor family.</text>
</comment>
<evidence type="ECO:0000256" key="8">
    <source>
        <dbReference type="ARBA" id="ARBA00023004"/>
    </source>
</evidence>
<sequence length="751" mass="83263">MNKVVSFSLLVLGGVFVNAQKVNDSIKHKKIEEIELFGDRKKQPEGLEAITRLPLKTRDQIQSISVISHKAIEELGALTVTDVAKNVPGVTLFSSYGGGSESMSIRGYRGVPVLKNGVQMDSDFRTAGMMTDMQGVESIQVIKGSAAVSQGIGNGLGSAGGVINVVTKRPQFIDQTNIGFRYGSWDFYRPTLDFQRVLDSQGKVAVRFNGAYQNNNSFRSHVSGERIYVNPSVAFRPDDKTYINVELDYLHDKRTPDRGTINTAPGDVEALYHMPKGKFLGYSSDYLKTQTYNFATTAVRKLTNKLKVRAAFVNSVTNTDNLASSIALPKGETNYNIRQRTIGRSESEDINRVLQLDFIGEQIKTGIINHTFQVGFDWRETETSSVGYKIYKNSVSPENLLSSAAPVNGKPFTSVPLDRFDVVNGTIPNELPFNLVFQSLDRSNPIMTPSIGAMAQDVMSIGKYVKAHLGIRYSRLNGSSSQTVDAWNPSLGLIVSPIENINVFGSYTTTTSLRAANNILQAGGFVGASNTKQWEAGIKSDWFNERLRFNVTWFDINTENLSFQILDDSYQPIRDANNNVLYGLAGNLRRKGLEVELIGRILPNLQVMSGWAYLDAQYQDSPAYVNGSRPMNAPKHTANAWLNYKFNRGILDGLDLGAGIYYVGSRPVDEWTQKTFTAAHVNSVQPGVKPFNMPEYTTVDAQVGYSLKNGMGVRVFFNNIFDAVGYSSYFRGGYIDQIQPRNFAVQVNYKF</sequence>
<feature type="domain" description="TonB-dependent receptor-like beta-barrel" evidence="16">
    <location>
        <begin position="236"/>
        <end position="720"/>
    </location>
</feature>
<keyword evidence="13 14" id="KW-0998">Cell outer membrane</keyword>
<dbReference type="EMBL" id="CP050995">
    <property type="protein sequence ID" value="QIY91324.1"/>
    <property type="molecule type" value="Genomic_DNA"/>
</dbReference>
<protein>
    <submittedName>
        <fullName evidence="18">TonB-dependent siderophore receptor</fullName>
    </submittedName>
</protein>
<dbReference type="CDD" id="cd01347">
    <property type="entry name" value="ligand_gated_channel"/>
    <property type="match status" value="1"/>
</dbReference>
<keyword evidence="6 14" id="KW-0812">Transmembrane</keyword>
<dbReference type="RefSeq" id="WP_168238648.1">
    <property type="nucleotide sequence ID" value="NZ_CP050995.1"/>
</dbReference>
<dbReference type="InterPro" id="IPR037066">
    <property type="entry name" value="Plug_dom_sf"/>
</dbReference>
<evidence type="ECO:0000256" key="3">
    <source>
        <dbReference type="ARBA" id="ARBA00022448"/>
    </source>
</evidence>
<evidence type="ECO:0000256" key="2">
    <source>
        <dbReference type="ARBA" id="ARBA00009810"/>
    </source>
</evidence>
<accession>A0ABX6KTX6</accession>
<dbReference type="SUPFAM" id="SSF56935">
    <property type="entry name" value="Porins"/>
    <property type="match status" value="1"/>
</dbReference>
<organism evidence="18 19">
    <name type="scientific">Chryseobacterium gallinarum</name>
    <dbReference type="NCBI Taxonomy" id="1324352"/>
    <lineage>
        <taxon>Bacteria</taxon>
        <taxon>Pseudomonadati</taxon>
        <taxon>Bacteroidota</taxon>
        <taxon>Flavobacteriia</taxon>
        <taxon>Flavobacteriales</taxon>
        <taxon>Weeksellaceae</taxon>
        <taxon>Chryseobacterium group</taxon>
        <taxon>Chryseobacterium</taxon>
    </lineage>
</organism>
<evidence type="ECO:0000256" key="1">
    <source>
        <dbReference type="ARBA" id="ARBA00004571"/>
    </source>
</evidence>
<dbReference type="NCBIfam" id="TIGR01783">
    <property type="entry name" value="TonB-siderophor"/>
    <property type="match status" value="1"/>
</dbReference>
<keyword evidence="9" id="KW-0406">Ion transport</keyword>
<evidence type="ECO:0000313" key="19">
    <source>
        <dbReference type="Proteomes" id="UP000501570"/>
    </source>
</evidence>
<keyword evidence="12 18" id="KW-0675">Receptor</keyword>
<evidence type="ECO:0000256" key="11">
    <source>
        <dbReference type="ARBA" id="ARBA00023136"/>
    </source>
</evidence>
<dbReference type="Pfam" id="PF00593">
    <property type="entry name" value="TonB_dep_Rec_b-barrel"/>
    <property type="match status" value="1"/>
</dbReference>
<name>A0ABX6KTX6_CHRGL</name>
<keyword evidence="19" id="KW-1185">Reference proteome</keyword>
<evidence type="ECO:0000256" key="4">
    <source>
        <dbReference type="ARBA" id="ARBA00022452"/>
    </source>
</evidence>
<evidence type="ECO:0000256" key="10">
    <source>
        <dbReference type="ARBA" id="ARBA00023077"/>
    </source>
</evidence>
<keyword evidence="8" id="KW-0408">Iron</keyword>
<evidence type="ECO:0000256" key="14">
    <source>
        <dbReference type="PROSITE-ProRule" id="PRU01360"/>
    </source>
</evidence>
<keyword evidence="5" id="KW-0410">Iron transport</keyword>
<evidence type="ECO:0000259" key="17">
    <source>
        <dbReference type="Pfam" id="PF07715"/>
    </source>
</evidence>
<dbReference type="Gene3D" id="2.170.130.10">
    <property type="entry name" value="TonB-dependent receptor, plug domain"/>
    <property type="match status" value="1"/>
</dbReference>
<keyword evidence="10 15" id="KW-0798">TonB box</keyword>
<gene>
    <name evidence="18" type="ORF">FOB44_12035</name>
</gene>
<comment type="subcellular location">
    <subcellularLocation>
        <location evidence="1 14">Cell outer membrane</location>
        <topology evidence="1 14">Multi-pass membrane protein</topology>
    </subcellularLocation>
</comment>
<keyword evidence="3 14" id="KW-0813">Transport</keyword>
<evidence type="ECO:0000313" key="18">
    <source>
        <dbReference type="EMBL" id="QIY91324.1"/>
    </source>
</evidence>
<reference evidence="18 19" key="1">
    <citation type="submission" date="2019-09" db="EMBL/GenBank/DDBJ databases">
        <title>FDA dAtabase for Regulatory Grade micrObial Sequences (FDA-ARGOS): Supporting development and validation of Infectious Disease Dx tests.</title>
        <authorList>
            <person name="Sciortino C."/>
            <person name="Tallon L."/>
            <person name="Sadzewicz L."/>
            <person name="Vavikolanu K."/>
            <person name="Mehta A."/>
            <person name="Aluvathingal J."/>
            <person name="Nadendla S."/>
            <person name="Nandy P."/>
            <person name="Geyer C."/>
            <person name="Yan Y."/>
            <person name="Sichtig H."/>
        </authorList>
    </citation>
    <scope>NUCLEOTIDE SEQUENCE [LARGE SCALE GENOMIC DNA]</scope>
    <source>
        <strain evidence="18 19">FDAARGOS_636</strain>
    </source>
</reference>
<feature type="domain" description="TonB-dependent receptor plug" evidence="17">
    <location>
        <begin position="57"/>
        <end position="155"/>
    </location>
</feature>
<keyword evidence="11 14" id="KW-0472">Membrane</keyword>
<evidence type="ECO:0000256" key="5">
    <source>
        <dbReference type="ARBA" id="ARBA00022496"/>
    </source>
</evidence>
<dbReference type="PANTHER" id="PTHR32552:SF68">
    <property type="entry name" value="FERRICHROME OUTER MEMBRANE TRANSPORTER_PHAGE RECEPTOR"/>
    <property type="match status" value="1"/>
</dbReference>
<dbReference type="Gene3D" id="2.40.170.20">
    <property type="entry name" value="TonB-dependent receptor, beta-barrel domain"/>
    <property type="match status" value="1"/>
</dbReference>
<keyword evidence="7" id="KW-0732">Signal</keyword>
<evidence type="ECO:0000256" key="15">
    <source>
        <dbReference type="RuleBase" id="RU003357"/>
    </source>
</evidence>